<dbReference type="AlphaFoldDB" id="A0A846RNN4"/>
<dbReference type="RefSeq" id="WP_167949403.1">
    <property type="nucleotide sequence ID" value="NZ_BAAAPQ010000026.1"/>
</dbReference>
<dbReference type="PANTHER" id="PTHR10803">
    <property type="entry name" value="ARSENICAL PUMP-DRIVING ATPASE ARSENITE-TRANSLOCATING ATPASE"/>
    <property type="match status" value="1"/>
</dbReference>
<protein>
    <submittedName>
        <fullName evidence="3">Arsenite-transporting ATPase</fullName>
    </submittedName>
</protein>
<proteinExistence type="inferred from homology"/>
<sequence length="320" mass="34638">MLLDIARSRRLLFVGGKGGTGKTSVSSGLALARALDGGRVLLVSTDPAHNLGDIWQHGLGDDPRRVFTAEIGHVDAIEVDPQATIEAHFASVESMMMRMLPERTHTAVRDHLKTAKTAPGSHESAVLERIATITEDSIGDYDLVLFDTAPTGHTVHLLALPERLTGWAESLVTNRDRSERFAAAARSLVSPKEETPGPDAQMRRSLLARRDRFALLRSTIADSKQTGFLITTLAERLPVAETLDLVRQLHDLDVDLAGVVVNRRSPADAGDFLSARRDLEDRQLAELARGVAPVPVSEVPLLAGELAGTEAVRRLADLLV</sequence>
<dbReference type="InterPro" id="IPR016300">
    <property type="entry name" value="ATPase_ArsA/GET3"/>
</dbReference>
<evidence type="ECO:0000313" key="4">
    <source>
        <dbReference type="Proteomes" id="UP000576792"/>
    </source>
</evidence>
<comment type="caution">
    <text evidence="3">The sequence shown here is derived from an EMBL/GenBank/DDBJ whole genome shotgun (WGS) entry which is preliminary data.</text>
</comment>
<dbReference type="EMBL" id="JAATJN010000001">
    <property type="protein sequence ID" value="NJC55349.1"/>
    <property type="molecule type" value="Genomic_DNA"/>
</dbReference>
<name>A0A846RNN4_9MICO</name>
<dbReference type="CDD" id="cd02035">
    <property type="entry name" value="ArsA"/>
    <property type="match status" value="1"/>
</dbReference>
<dbReference type="Proteomes" id="UP000576792">
    <property type="component" value="Unassembled WGS sequence"/>
</dbReference>
<accession>A0A846RNN4</accession>
<dbReference type="SUPFAM" id="SSF52540">
    <property type="entry name" value="P-loop containing nucleoside triphosphate hydrolases"/>
    <property type="match status" value="1"/>
</dbReference>
<evidence type="ECO:0000256" key="1">
    <source>
        <dbReference type="ARBA" id="ARBA00011040"/>
    </source>
</evidence>
<dbReference type="NCBIfam" id="TIGR00345">
    <property type="entry name" value="GET3_arsA_TRC40"/>
    <property type="match status" value="1"/>
</dbReference>
<evidence type="ECO:0000313" key="3">
    <source>
        <dbReference type="EMBL" id="NJC55349.1"/>
    </source>
</evidence>
<gene>
    <name evidence="3" type="ORF">BKA07_000384</name>
</gene>
<dbReference type="InterPro" id="IPR025723">
    <property type="entry name" value="ArsA/GET3_ATPase-like"/>
</dbReference>
<dbReference type="Pfam" id="PF02374">
    <property type="entry name" value="ArsA_ATPase"/>
    <property type="match status" value="1"/>
</dbReference>
<dbReference type="InterPro" id="IPR027417">
    <property type="entry name" value="P-loop_NTPase"/>
</dbReference>
<comment type="similarity">
    <text evidence="1">Belongs to the arsA ATPase family.</text>
</comment>
<evidence type="ECO:0000259" key="2">
    <source>
        <dbReference type="Pfam" id="PF02374"/>
    </source>
</evidence>
<dbReference type="PANTHER" id="PTHR10803:SF3">
    <property type="entry name" value="ATPASE GET3"/>
    <property type="match status" value="1"/>
</dbReference>
<reference evidence="3 4" key="1">
    <citation type="submission" date="2020-03" db="EMBL/GenBank/DDBJ databases">
        <title>Sequencing the genomes of 1000 actinobacteria strains.</title>
        <authorList>
            <person name="Klenk H.-P."/>
        </authorList>
    </citation>
    <scope>NUCLEOTIDE SEQUENCE [LARGE SCALE GENOMIC DNA]</scope>
    <source>
        <strain evidence="3 4">DSM 18964</strain>
    </source>
</reference>
<dbReference type="GO" id="GO:0005524">
    <property type="term" value="F:ATP binding"/>
    <property type="evidence" value="ECO:0007669"/>
    <property type="project" value="InterPro"/>
</dbReference>
<keyword evidence="4" id="KW-1185">Reference proteome</keyword>
<dbReference type="Gene3D" id="3.40.50.300">
    <property type="entry name" value="P-loop containing nucleotide triphosphate hydrolases"/>
    <property type="match status" value="1"/>
</dbReference>
<feature type="domain" description="ArsA/GET3 Anion-transporting ATPase-like" evidence="2">
    <location>
        <begin position="10"/>
        <end position="319"/>
    </location>
</feature>
<dbReference type="GO" id="GO:0016887">
    <property type="term" value="F:ATP hydrolysis activity"/>
    <property type="evidence" value="ECO:0007669"/>
    <property type="project" value="InterPro"/>
</dbReference>
<organism evidence="3 4">
    <name type="scientific">Brevibacterium marinum</name>
    <dbReference type="NCBI Taxonomy" id="418643"/>
    <lineage>
        <taxon>Bacteria</taxon>
        <taxon>Bacillati</taxon>
        <taxon>Actinomycetota</taxon>
        <taxon>Actinomycetes</taxon>
        <taxon>Micrococcales</taxon>
        <taxon>Brevibacteriaceae</taxon>
        <taxon>Brevibacterium</taxon>
    </lineage>
</organism>